<feature type="compositionally biased region" description="Basic and acidic residues" evidence="7">
    <location>
        <begin position="88"/>
        <end position="98"/>
    </location>
</feature>
<keyword evidence="4" id="KW-0804">Transcription</keyword>
<evidence type="ECO:0000256" key="7">
    <source>
        <dbReference type="SAM" id="MobiDB-lite"/>
    </source>
</evidence>
<comment type="similarity">
    <text evidence="6">Belongs to the BRMS1 family.</text>
</comment>
<proteinExistence type="inferred from homology"/>
<keyword evidence="5" id="KW-0539">Nucleus</keyword>
<evidence type="ECO:0000256" key="3">
    <source>
        <dbReference type="ARBA" id="ARBA00023015"/>
    </source>
</evidence>
<evidence type="ECO:0000256" key="4">
    <source>
        <dbReference type="ARBA" id="ARBA00023163"/>
    </source>
</evidence>
<feature type="compositionally biased region" description="Acidic residues" evidence="7">
    <location>
        <begin position="199"/>
        <end position="210"/>
    </location>
</feature>
<feature type="compositionally biased region" description="Basic and acidic residues" evidence="7">
    <location>
        <begin position="243"/>
        <end position="253"/>
    </location>
</feature>
<feature type="compositionally biased region" description="Basic and acidic residues" evidence="7">
    <location>
        <begin position="216"/>
        <end position="232"/>
    </location>
</feature>
<dbReference type="SMART" id="SM01401">
    <property type="entry name" value="Sds3"/>
    <property type="match status" value="1"/>
</dbReference>
<dbReference type="EMBL" id="KN846960">
    <property type="protein sequence ID" value="KIW65655.1"/>
    <property type="molecule type" value="Genomic_DNA"/>
</dbReference>
<evidence type="ECO:0000256" key="1">
    <source>
        <dbReference type="ARBA" id="ARBA00004123"/>
    </source>
</evidence>
<dbReference type="AlphaFoldDB" id="A0A0D2FFS1"/>
<feature type="compositionally biased region" description="Polar residues" evidence="7">
    <location>
        <begin position="531"/>
        <end position="553"/>
    </location>
</feature>
<evidence type="ECO:0000256" key="6">
    <source>
        <dbReference type="ARBA" id="ARBA00038256"/>
    </source>
</evidence>
<sequence>MDLAADSLLALSNATTSAATKEEPLSEDDRSSSLSELEDDLEDGEDEGLEPTPPEEADSEAETERLQVTPENLAKKKPFEISPSKLSQRQDADMRPEIESLTGSVVSSPISSHADSDNDDPLSDGPDADEEPPTEVAPAGPISPNKRKREESGSDLEEAPRPQRRLRPGSPNTDDEKSEPDSDGDEAPGPQTRGRTVEPEVEVPEQDEDAPGVPEQEQKEIEKTDTSEDSKGKSRSRLRRKTKEPAIQEPRPEEGEDAEAAEDSEPADVDENDAEAALKSEEEQARRMAAMDSLMAIEKQFATLRDRLYDERIAAINHELQLLQEPKPAHPELIRQVEVVQKYRDEKFQIEQKLLVYKVGALKNKAVAERSQIHSQYFQTVRDIRERHLERISEHFYRIQRDRFKADCSIPSFSIPFPEKRSQQILQQTAYNKEVSILSGVAKYVGFPAAPELEPSKQKDVEDDIQKMGISPSQIRPARPVQRPAMQSQMSGPQAEEQFLEQTPWANPQHPIHRLSRQNSNHSPMNEFLTPANQQRNMTDSLQPPGGSASTIADPSASAQASSAFNTPQDGQNSATKTDVQAGPTALHNFRIHSASPLDMRRYPESKDEPGKDKDMLGIPRDPGSSPLTSRAYFNASAPRPPAITAGTGRFSVR</sequence>
<gene>
    <name evidence="8" type="ORF">PV04_07895</name>
</gene>
<feature type="compositionally biased region" description="Polar residues" evidence="7">
    <location>
        <begin position="565"/>
        <end position="579"/>
    </location>
</feature>
<comment type="subcellular location">
    <subcellularLocation>
        <location evidence="1">Nucleus</location>
    </subcellularLocation>
</comment>
<feature type="compositionally biased region" description="Acidic residues" evidence="7">
    <location>
        <begin position="36"/>
        <end position="61"/>
    </location>
</feature>
<dbReference type="FunFam" id="1.20.5.1500:FF:000002">
    <property type="entry name" value="breast cancer metastasis-suppressor 1-like protein-A"/>
    <property type="match status" value="1"/>
</dbReference>
<evidence type="ECO:0000256" key="5">
    <source>
        <dbReference type="ARBA" id="ARBA00023242"/>
    </source>
</evidence>
<feature type="compositionally biased region" description="Basic and acidic residues" evidence="7">
    <location>
        <begin position="599"/>
        <end position="616"/>
    </location>
</feature>
<feature type="compositionally biased region" description="Low complexity" evidence="7">
    <location>
        <begin position="1"/>
        <end position="19"/>
    </location>
</feature>
<protein>
    <recommendedName>
        <fullName evidence="10">Transcriptional regulatory protein DEP1</fullName>
    </recommendedName>
</protein>
<dbReference type="GO" id="GO:0010468">
    <property type="term" value="P:regulation of gene expression"/>
    <property type="evidence" value="ECO:0007669"/>
    <property type="project" value="UniProtKB-ARBA"/>
</dbReference>
<organism evidence="8 9">
    <name type="scientific">Phialophora macrospora</name>
    <dbReference type="NCBI Taxonomy" id="1851006"/>
    <lineage>
        <taxon>Eukaryota</taxon>
        <taxon>Fungi</taxon>
        <taxon>Dikarya</taxon>
        <taxon>Ascomycota</taxon>
        <taxon>Pezizomycotina</taxon>
        <taxon>Eurotiomycetes</taxon>
        <taxon>Chaetothyriomycetidae</taxon>
        <taxon>Chaetothyriales</taxon>
        <taxon>Herpotrichiellaceae</taxon>
        <taxon>Phialophora</taxon>
    </lineage>
</organism>
<feature type="region of interest" description="Disordered" evidence="7">
    <location>
        <begin position="469"/>
        <end position="654"/>
    </location>
</feature>
<dbReference type="GO" id="GO:0005654">
    <property type="term" value="C:nucleoplasm"/>
    <property type="evidence" value="ECO:0007669"/>
    <property type="project" value="UniProtKB-ARBA"/>
</dbReference>
<evidence type="ECO:0000256" key="2">
    <source>
        <dbReference type="ARBA" id="ARBA00022491"/>
    </source>
</evidence>
<keyword evidence="9" id="KW-1185">Reference proteome</keyword>
<keyword evidence="3" id="KW-0805">Transcription regulation</keyword>
<evidence type="ECO:0008006" key="10">
    <source>
        <dbReference type="Google" id="ProtNLM"/>
    </source>
</evidence>
<feature type="region of interest" description="Disordered" evidence="7">
    <location>
        <begin position="1"/>
        <end position="285"/>
    </location>
</feature>
<feature type="compositionally biased region" description="Polar residues" evidence="7">
    <location>
        <begin position="101"/>
        <end position="113"/>
    </location>
</feature>
<evidence type="ECO:0000313" key="9">
    <source>
        <dbReference type="Proteomes" id="UP000054266"/>
    </source>
</evidence>
<keyword evidence="2" id="KW-0678">Repressor</keyword>
<dbReference type="Proteomes" id="UP000054266">
    <property type="component" value="Unassembled WGS sequence"/>
</dbReference>
<dbReference type="InterPro" id="IPR013907">
    <property type="entry name" value="Sds3"/>
</dbReference>
<evidence type="ECO:0000313" key="8">
    <source>
        <dbReference type="EMBL" id="KIW65655.1"/>
    </source>
</evidence>
<feature type="compositionally biased region" description="Basic residues" evidence="7">
    <location>
        <begin position="233"/>
        <end position="242"/>
    </location>
</feature>
<dbReference type="Pfam" id="PF08598">
    <property type="entry name" value="Sds3"/>
    <property type="match status" value="1"/>
</dbReference>
<dbReference type="HOGENOM" id="CLU_012439_0_0_1"/>
<feature type="compositionally biased region" description="Acidic residues" evidence="7">
    <location>
        <begin position="254"/>
        <end position="274"/>
    </location>
</feature>
<feature type="compositionally biased region" description="Acidic residues" evidence="7">
    <location>
        <begin position="117"/>
        <end position="133"/>
    </location>
</feature>
<reference evidence="8 9" key="1">
    <citation type="submission" date="2015-01" db="EMBL/GenBank/DDBJ databases">
        <title>The Genome Sequence of Capronia semiimmersa CBS27337.</title>
        <authorList>
            <consortium name="The Broad Institute Genomics Platform"/>
            <person name="Cuomo C."/>
            <person name="de Hoog S."/>
            <person name="Gorbushina A."/>
            <person name="Stielow B."/>
            <person name="Teixiera M."/>
            <person name="Abouelleil A."/>
            <person name="Chapman S.B."/>
            <person name="Priest M."/>
            <person name="Young S.K."/>
            <person name="Wortman J."/>
            <person name="Nusbaum C."/>
            <person name="Birren B."/>
        </authorList>
    </citation>
    <scope>NUCLEOTIDE SEQUENCE [LARGE SCALE GENOMIC DNA]</scope>
    <source>
        <strain evidence="8 9">CBS 27337</strain>
    </source>
</reference>
<feature type="compositionally biased region" description="Acidic residues" evidence="7">
    <location>
        <begin position="176"/>
        <end position="186"/>
    </location>
</feature>
<name>A0A0D2FFS1_9EURO</name>
<dbReference type="STRING" id="5601.A0A0D2FFS1"/>
<feature type="compositionally biased region" description="Basic and acidic residues" evidence="7">
    <location>
        <begin position="20"/>
        <end position="31"/>
    </location>
</feature>
<dbReference type="Gene3D" id="1.20.5.1500">
    <property type="match status" value="1"/>
</dbReference>
<accession>A0A0D2FFS1</accession>
<feature type="compositionally biased region" description="Basic and acidic residues" evidence="7">
    <location>
        <begin position="276"/>
        <end position="285"/>
    </location>
</feature>
<dbReference type="PANTHER" id="PTHR21964">
    <property type="entry name" value="BREAST CANCER METASTASIS-SUPPRESSOR 1"/>
    <property type="match status" value="1"/>
</dbReference>